<proteinExistence type="predicted"/>
<evidence type="ECO:0000256" key="1">
    <source>
        <dbReference type="SAM" id="MobiDB-lite"/>
    </source>
</evidence>
<dbReference type="Pfam" id="PF20150">
    <property type="entry name" value="2EXR"/>
    <property type="match status" value="1"/>
</dbReference>
<evidence type="ECO:0000313" key="4">
    <source>
        <dbReference type="Proteomes" id="UP000799757"/>
    </source>
</evidence>
<dbReference type="AlphaFoldDB" id="A0A6A6X6A5"/>
<evidence type="ECO:0000259" key="2">
    <source>
        <dbReference type="Pfam" id="PF20150"/>
    </source>
</evidence>
<accession>A0A6A6X6A5</accession>
<feature type="domain" description="2EXR" evidence="2">
    <location>
        <begin position="88"/>
        <end position="198"/>
    </location>
</feature>
<reference evidence="3" key="1">
    <citation type="journal article" date="2020" name="Stud. Mycol.">
        <title>101 Dothideomycetes genomes: a test case for predicting lifestyles and emergence of pathogens.</title>
        <authorList>
            <person name="Haridas S."/>
            <person name="Albert R."/>
            <person name="Binder M."/>
            <person name="Bloem J."/>
            <person name="Labutti K."/>
            <person name="Salamov A."/>
            <person name="Andreopoulos B."/>
            <person name="Baker S."/>
            <person name="Barry K."/>
            <person name="Bills G."/>
            <person name="Bluhm B."/>
            <person name="Cannon C."/>
            <person name="Castanera R."/>
            <person name="Culley D."/>
            <person name="Daum C."/>
            <person name="Ezra D."/>
            <person name="Gonzalez J."/>
            <person name="Henrissat B."/>
            <person name="Kuo A."/>
            <person name="Liang C."/>
            <person name="Lipzen A."/>
            <person name="Lutzoni F."/>
            <person name="Magnuson J."/>
            <person name="Mondo S."/>
            <person name="Nolan M."/>
            <person name="Ohm R."/>
            <person name="Pangilinan J."/>
            <person name="Park H.-J."/>
            <person name="Ramirez L."/>
            <person name="Alfaro M."/>
            <person name="Sun H."/>
            <person name="Tritt A."/>
            <person name="Yoshinaga Y."/>
            <person name="Zwiers L.-H."/>
            <person name="Turgeon B."/>
            <person name="Goodwin S."/>
            <person name="Spatafora J."/>
            <person name="Crous P."/>
            <person name="Grigoriev I."/>
        </authorList>
    </citation>
    <scope>NUCLEOTIDE SEQUENCE</scope>
    <source>
        <strain evidence="3">CBS 109.77</strain>
    </source>
</reference>
<gene>
    <name evidence="3" type="ORF">K505DRAFT_363465</name>
</gene>
<evidence type="ECO:0000313" key="3">
    <source>
        <dbReference type="EMBL" id="KAF2791849.1"/>
    </source>
</evidence>
<protein>
    <recommendedName>
        <fullName evidence="2">2EXR domain-containing protein</fullName>
    </recommendedName>
</protein>
<dbReference type="OrthoDB" id="10492479at2759"/>
<dbReference type="Proteomes" id="UP000799757">
    <property type="component" value="Unassembled WGS sequence"/>
</dbReference>
<dbReference type="EMBL" id="MU001999">
    <property type="protein sequence ID" value="KAF2791849.1"/>
    <property type="molecule type" value="Genomic_DNA"/>
</dbReference>
<feature type="region of interest" description="Disordered" evidence="1">
    <location>
        <begin position="52"/>
        <end position="84"/>
    </location>
</feature>
<name>A0A6A6X6A5_9PLEO</name>
<dbReference type="InterPro" id="IPR045518">
    <property type="entry name" value="2EXR"/>
</dbReference>
<organism evidence="3 4">
    <name type="scientific">Melanomma pulvis-pyrius CBS 109.77</name>
    <dbReference type="NCBI Taxonomy" id="1314802"/>
    <lineage>
        <taxon>Eukaryota</taxon>
        <taxon>Fungi</taxon>
        <taxon>Dikarya</taxon>
        <taxon>Ascomycota</taxon>
        <taxon>Pezizomycotina</taxon>
        <taxon>Dothideomycetes</taxon>
        <taxon>Pleosporomycetidae</taxon>
        <taxon>Pleosporales</taxon>
        <taxon>Melanommataceae</taxon>
        <taxon>Melanomma</taxon>
    </lineage>
</organism>
<sequence length="425" mass="49371">MDLNPNLSKTKFNEFLSTHQHFPDQPESSLFSSFPVTPRVVPVQSNLQSHYPMRQASGSPASMNPHAPSASLHGHNPPRNSSTQHTCHFMRLSREMRFMIYELALDVDEPRRVFINYDQNWRNINMTQGENIQHAAAVTKVEFKRNRVGSEQYHERLSFTLHEFSKNERKTISRSLWPSLLRVSQETRLAGSKIFYRQTPFIAPSDPFSIPEWEARLPNTALSHLSQNTSLVMEHICGEVQQWRCLRNYLYNPLRQPYTVIDPERLAKFWGPAEAELRSQLPSIPWRFVQLHTIEDKYNHYSNIDRNSKLGVEFGLHEVLHGEFLDEVQRIYRTRDQATMQAQLLHLAIGMRNFLEHIAYLEVFEGFVILAEWIGEWLDNPLGPVPAMLWSRQCAGGLFFGVHMWENDILVFLADIQRNTESGGC</sequence>
<keyword evidence="4" id="KW-1185">Reference proteome</keyword>